<evidence type="ECO:0000313" key="2">
    <source>
        <dbReference type="EMBL" id="SFU50312.1"/>
    </source>
</evidence>
<keyword evidence="1" id="KW-1133">Transmembrane helix</keyword>
<dbReference type="AlphaFoldDB" id="A0A1I7GP93"/>
<sequence>MKKFVVIPLVVIGFLTGVYLLLNLYLNDNSSQDDHVKVEVYKIEDGYAYKILIDDKMFIQQEYVPSVKGSHHFCTEDDAKKTANLVKNRILLNRRPSITGDDLQKLGVSVTCLVDKK</sequence>
<evidence type="ECO:0000313" key="3">
    <source>
        <dbReference type="Proteomes" id="UP000199138"/>
    </source>
</evidence>
<keyword evidence="1" id="KW-0812">Transmembrane</keyword>
<name>A0A1I7GP93_9FLAO</name>
<gene>
    <name evidence="2" type="ORF">SAMN05216480_105145</name>
</gene>
<dbReference type="Pfam" id="PF16250">
    <property type="entry name" value="DUF4907"/>
    <property type="match status" value="1"/>
</dbReference>
<dbReference type="OrthoDB" id="674043at2"/>
<organism evidence="2 3">
    <name type="scientific">Pustulibacterium marinum</name>
    <dbReference type="NCBI Taxonomy" id="1224947"/>
    <lineage>
        <taxon>Bacteria</taxon>
        <taxon>Pseudomonadati</taxon>
        <taxon>Bacteroidota</taxon>
        <taxon>Flavobacteriia</taxon>
        <taxon>Flavobacteriales</taxon>
        <taxon>Flavobacteriaceae</taxon>
        <taxon>Pustulibacterium</taxon>
    </lineage>
</organism>
<keyword evidence="1" id="KW-0472">Membrane</keyword>
<evidence type="ECO:0000256" key="1">
    <source>
        <dbReference type="SAM" id="Phobius"/>
    </source>
</evidence>
<feature type="transmembrane region" description="Helical" evidence="1">
    <location>
        <begin position="6"/>
        <end position="26"/>
    </location>
</feature>
<dbReference type="RefSeq" id="WP_093024808.1">
    <property type="nucleotide sequence ID" value="NZ_FPBK01000005.1"/>
</dbReference>
<keyword evidence="3" id="KW-1185">Reference proteome</keyword>
<proteinExistence type="predicted"/>
<evidence type="ECO:0008006" key="4">
    <source>
        <dbReference type="Google" id="ProtNLM"/>
    </source>
</evidence>
<dbReference type="EMBL" id="FPBK01000005">
    <property type="protein sequence ID" value="SFU50312.1"/>
    <property type="molecule type" value="Genomic_DNA"/>
</dbReference>
<reference evidence="2 3" key="1">
    <citation type="submission" date="2016-10" db="EMBL/GenBank/DDBJ databases">
        <authorList>
            <person name="de Groot N.N."/>
        </authorList>
    </citation>
    <scope>NUCLEOTIDE SEQUENCE [LARGE SCALE GENOMIC DNA]</scope>
    <source>
        <strain evidence="2 3">CGMCC 1.12333</strain>
    </source>
</reference>
<dbReference type="STRING" id="1224947.SAMN05216480_105145"/>
<accession>A0A1I7GP93</accession>
<dbReference type="InterPro" id="IPR032593">
    <property type="entry name" value="DUF4907"/>
</dbReference>
<protein>
    <recommendedName>
        <fullName evidence="4">DUF4907 domain-containing protein</fullName>
    </recommendedName>
</protein>
<dbReference type="Proteomes" id="UP000199138">
    <property type="component" value="Unassembled WGS sequence"/>
</dbReference>